<dbReference type="Gene3D" id="3.20.20.450">
    <property type="entry name" value="EAL domain"/>
    <property type="match status" value="1"/>
</dbReference>
<name>A0A4R6TW69_9BURK</name>
<dbReference type="CDD" id="cd01948">
    <property type="entry name" value="EAL"/>
    <property type="match status" value="1"/>
</dbReference>
<dbReference type="Pfam" id="PF00563">
    <property type="entry name" value="EAL"/>
    <property type="match status" value="1"/>
</dbReference>
<evidence type="ECO:0000313" key="5">
    <source>
        <dbReference type="EMBL" id="TDQ37486.1"/>
    </source>
</evidence>
<evidence type="ECO:0000259" key="2">
    <source>
        <dbReference type="PROSITE" id="PS50110"/>
    </source>
</evidence>
<feature type="domain" description="GGDEF" evidence="4">
    <location>
        <begin position="351"/>
        <end position="478"/>
    </location>
</feature>
<dbReference type="SUPFAM" id="SSF52172">
    <property type="entry name" value="CheY-like"/>
    <property type="match status" value="1"/>
</dbReference>
<evidence type="ECO:0000259" key="4">
    <source>
        <dbReference type="PROSITE" id="PS50887"/>
    </source>
</evidence>
<dbReference type="Pfam" id="PF00990">
    <property type="entry name" value="GGDEF"/>
    <property type="match status" value="1"/>
</dbReference>
<dbReference type="InterPro" id="IPR000160">
    <property type="entry name" value="GGDEF_dom"/>
</dbReference>
<dbReference type="SUPFAM" id="SSF141868">
    <property type="entry name" value="EAL domain-like"/>
    <property type="match status" value="1"/>
</dbReference>
<dbReference type="Proteomes" id="UP000295510">
    <property type="component" value="Unassembled WGS sequence"/>
</dbReference>
<keyword evidence="1" id="KW-0597">Phosphoprotein</keyword>
<dbReference type="PANTHER" id="PTHR33121:SF70">
    <property type="entry name" value="SIGNALING PROTEIN YKOW"/>
    <property type="match status" value="1"/>
</dbReference>
<dbReference type="EMBL" id="SNYL01000026">
    <property type="protein sequence ID" value="TDQ37486.1"/>
    <property type="molecule type" value="Genomic_DNA"/>
</dbReference>
<comment type="caution">
    <text evidence="5">The sequence shown here is derived from an EMBL/GenBank/DDBJ whole genome shotgun (WGS) entry which is preliminary data.</text>
</comment>
<dbReference type="InterPro" id="IPR043128">
    <property type="entry name" value="Rev_trsase/Diguanyl_cyclase"/>
</dbReference>
<dbReference type="SUPFAM" id="SSF55073">
    <property type="entry name" value="Nucleotide cyclase"/>
    <property type="match status" value="1"/>
</dbReference>
<dbReference type="GO" id="GO:0071111">
    <property type="term" value="F:cyclic-guanylate-specific phosphodiesterase activity"/>
    <property type="evidence" value="ECO:0007669"/>
    <property type="project" value="InterPro"/>
</dbReference>
<dbReference type="PANTHER" id="PTHR33121">
    <property type="entry name" value="CYCLIC DI-GMP PHOSPHODIESTERASE PDEF"/>
    <property type="match status" value="1"/>
</dbReference>
<proteinExistence type="predicted"/>
<organism evidence="5 6">
    <name type="scientific">Tepidicella xavieri</name>
    <dbReference type="NCBI Taxonomy" id="360241"/>
    <lineage>
        <taxon>Bacteria</taxon>
        <taxon>Pseudomonadati</taxon>
        <taxon>Pseudomonadota</taxon>
        <taxon>Betaproteobacteria</taxon>
        <taxon>Burkholderiales</taxon>
        <taxon>Tepidicella</taxon>
    </lineage>
</organism>
<dbReference type="PROSITE" id="PS50883">
    <property type="entry name" value="EAL"/>
    <property type="match status" value="1"/>
</dbReference>
<dbReference type="AlphaFoldDB" id="A0A4R6TW69"/>
<dbReference type="CDD" id="cd01949">
    <property type="entry name" value="GGDEF"/>
    <property type="match status" value="1"/>
</dbReference>
<evidence type="ECO:0000259" key="3">
    <source>
        <dbReference type="PROSITE" id="PS50883"/>
    </source>
</evidence>
<dbReference type="GO" id="GO:0000160">
    <property type="term" value="P:phosphorelay signal transduction system"/>
    <property type="evidence" value="ECO:0007669"/>
    <property type="project" value="InterPro"/>
</dbReference>
<dbReference type="Pfam" id="PF11849">
    <property type="entry name" value="DUF3369"/>
    <property type="match status" value="1"/>
</dbReference>
<gene>
    <name evidence="5" type="ORF">DFR43_1261</name>
</gene>
<dbReference type="InterPro" id="IPR001633">
    <property type="entry name" value="EAL_dom"/>
</dbReference>
<dbReference type="PROSITE" id="PS50887">
    <property type="entry name" value="GGDEF"/>
    <property type="match status" value="1"/>
</dbReference>
<dbReference type="InterPro" id="IPR035919">
    <property type="entry name" value="EAL_sf"/>
</dbReference>
<accession>A0A4R6TW69</accession>
<dbReference type="InterPro" id="IPR001789">
    <property type="entry name" value="Sig_transdc_resp-reg_receiver"/>
</dbReference>
<reference evidence="5 6" key="1">
    <citation type="submission" date="2019-03" db="EMBL/GenBank/DDBJ databases">
        <title>Genomic Encyclopedia of Type Strains, Phase IV (KMG-IV): sequencing the most valuable type-strain genomes for metagenomic binning, comparative biology and taxonomic classification.</title>
        <authorList>
            <person name="Goeker M."/>
        </authorList>
    </citation>
    <scope>NUCLEOTIDE SEQUENCE [LARGE SCALE GENOMIC DNA]</scope>
    <source>
        <strain evidence="5 6">DSM 19605</strain>
    </source>
</reference>
<dbReference type="RefSeq" id="WP_164499758.1">
    <property type="nucleotide sequence ID" value="NZ_SNYL01000026.1"/>
</dbReference>
<dbReference type="InterPro" id="IPR050706">
    <property type="entry name" value="Cyclic-di-GMP_PDE-like"/>
</dbReference>
<feature type="domain" description="Response regulatory" evidence="2">
    <location>
        <begin position="35"/>
        <end position="159"/>
    </location>
</feature>
<feature type="modified residue" description="4-aspartylphosphate" evidence="1">
    <location>
        <position position="90"/>
    </location>
</feature>
<keyword evidence="6" id="KW-1185">Reference proteome</keyword>
<dbReference type="InterPro" id="IPR011006">
    <property type="entry name" value="CheY-like_superfamily"/>
</dbReference>
<dbReference type="InterPro" id="IPR029787">
    <property type="entry name" value="Nucleotide_cyclase"/>
</dbReference>
<dbReference type="NCBIfam" id="TIGR00254">
    <property type="entry name" value="GGDEF"/>
    <property type="match status" value="1"/>
</dbReference>
<dbReference type="InterPro" id="IPR021800">
    <property type="entry name" value="DUF3369"/>
</dbReference>
<dbReference type="SMART" id="SM00267">
    <property type="entry name" value="GGDEF"/>
    <property type="match status" value="1"/>
</dbReference>
<evidence type="ECO:0000256" key="1">
    <source>
        <dbReference type="PROSITE-ProRule" id="PRU00169"/>
    </source>
</evidence>
<protein>
    <submittedName>
        <fullName evidence="5">Response regulator receiver modulated diguanylate cyclase/phosphodiesterase</fullName>
    </submittedName>
</protein>
<feature type="domain" description="EAL" evidence="3">
    <location>
        <begin position="487"/>
        <end position="668"/>
    </location>
</feature>
<dbReference type="PROSITE" id="PS50110">
    <property type="entry name" value="RESPONSE_REGULATORY"/>
    <property type="match status" value="1"/>
</dbReference>
<dbReference type="SMART" id="SM00052">
    <property type="entry name" value="EAL"/>
    <property type="match status" value="1"/>
</dbReference>
<sequence>MTTPAGHEDELIRFADDDGEGAAPLAADHGGRVWKILVIDDDDDVHQATRFSLEGVQLFGRPLKLLHATSAREARAVLEATRDVAVVLLDVVMETPDAGLALVDHIRNTLRMLETRIVLRTGQPGYAPEHDTLLRYDINDYKTKSELTHHKLLTSITTTLRAYQQLCLIETSRRGLEQIVEASGALLRAEGLQRFAAGVITQIAAILGTRPEGVVCAQGQATAGYRVLAAAGQYAHLVDQPVERLLDERVVGLLKQALRSGQSLFTAHESVLFLGEREGDSMAAFVQSDTRIEPVDVQLLRVFCTNLTACLHQLITLQRLHHVAYEDAMLKLPNRTRFVELLSACMAQGCAEQALVVVDIDDFAGVNDLMGHDYGDALLKAMAQRLAQCAGPAVTLARVSGNAFGLLGPSSIVDPERVLGFFEQPLEVEGKPQRVSVTLGACLLDDPGIDGVDWLKNANIALKQAKRDRRGRYVRFTPEMAQHARNRTQMLTELHAAFDHNHLYLAFQPQLDLRSGELIGLEALMRWRGQDGRMVPPDRFIPLAEQSGLIVSLGDWGLKTACLTMRELLKQGLAPRRMAVNVSVVQFQAPGFVERVQGALDAAGLRADQLELEITESVSLLGHGVIESLLGHGVIESLLERLRGMGVSIAIDDFGTGYSSLLIRPHKD</sequence>
<dbReference type="Gene3D" id="3.40.50.2300">
    <property type="match status" value="1"/>
</dbReference>
<dbReference type="Gene3D" id="3.30.70.270">
    <property type="match status" value="1"/>
</dbReference>
<evidence type="ECO:0000313" key="6">
    <source>
        <dbReference type="Proteomes" id="UP000295510"/>
    </source>
</evidence>